<evidence type="ECO:0000313" key="8">
    <source>
        <dbReference type="EMBL" id="SDE07280.1"/>
    </source>
</evidence>
<dbReference type="GO" id="GO:0000287">
    <property type="term" value="F:magnesium ion binding"/>
    <property type="evidence" value="ECO:0007669"/>
    <property type="project" value="InterPro"/>
</dbReference>
<dbReference type="GO" id="GO:0009099">
    <property type="term" value="P:L-valine biosynthetic process"/>
    <property type="evidence" value="ECO:0007669"/>
    <property type="project" value="TreeGrafter"/>
</dbReference>
<feature type="domain" description="Thiamine pyrophosphate enzyme TPP-binding" evidence="6">
    <location>
        <begin position="377"/>
        <end position="522"/>
    </location>
</feature>
<evidence type="ECO:0000259" key="7">
    <source>
        <dbReference type="Pfam" id="PF02776"/>
    </source>
</evidence>
<evidence type="ECO:0000259" key="6">
    <source>
        <dbReference type="Pfam" id="PF02775"/>
    </source>
</evidence>
<dbReference type="CDD" id="cd07035">
    <property type="entry name" value="TPP_PYR_POX_like"/>
    <property type="match status" value="1"/>
</dbReference>
<dbReference type="SUPFAM" id="SSF52467">
    <property type="entry name" value="DHS-like NAD/FAD-binding domain"/>
    <property type="match status" value="1"/>
</dbReference>
<evidence type="ECO:0000313" key="9">
    <source>
        <dbReference type="Proteomes" id="UP000198922"/>
    </source>
</evidence>
<dbReference type="GO" id="GO:0050660">
    <property type="term" value="F:flavin adenine dinucleotide binding"/>
    <property type="evidence" value="ECO:0007669"/>
    <property type="project" value="TreeGrafter"/>
</dbReference>
<dbReference type="PANTHER" id="PTHR18968">
    <property type="entry name" value="THIAMINE PYROPHOSPHATE ENZYMES"/>
    <property type="match status" value="1"/>
</dbReference>
<protein>
    <submittedName>
        <fullName evidence="8">Acetolactate synthase-1/2/3 large subunit</fullName>
    </submittedName>
</protein>
<dbReference type="PANTHER" id="PTHR18968:SF166">
    <property type="entry name" value="2-HYDROXYACYL-COA LYASE 2"/>
    <property type="match status" value="1"/>
</dbReference>
<keyword evidence="3 4" id="KW-0786">Thiamine pyrophosphate</keyword>
<evidence type="ECO:0000256" key="4">
    <source>
        <dbReference type="RuleBase" id="RU362132"/>
    </source>
</evidence>
<reference evidence="9" key="1">
    <citation type="submission" date="2016-10" db="EMBL/GenBank/DDBJ databases">
        <authorList>
            <person name="Varghese N."/>
            <person name="Submissions S."/>
        </authorList>
    </citation>
    <scope>NUCLEOTIDE SEQUENCE [LARGE SCALE GENOMIC DNA]</scope>
    <source>
        <strain evidence="9">DSM 21424</strain>
    </source>
</reference>
<dbReference type="Gene3D" id="3.40.50.1220">
    <property type="entry name" value="TPP-binding domain"/>
    <property type="match status" value="1"/>
</dbReference>
<evidence type="ECO:0000256" key="2">
    <source>
        <dbReference type="ARBA" id="ARBA00007812"/>
    </source>
</evidence>
<dbReference type="InterPro" id="IPR029035">
    <property type="entry name" value="DHS-like_NAD/FAD-binding_dom"/>
</dbReference>
<dbReference type="RefSeq" id="WP_242652174.1">
    <property type="nucleotide sequence ID" value="NZ_FNAT01000001.1"/>
</dbReference>
<dbReference type="AlphaFoldDB" id="A0A1G6ZXN1"/>
<dbReference type="GO" id="GO:0005948">
    <property type="term" value="C:acetolactate synthase complex"/>
    <property type="evidence" value="ECO:0007669"/>
    <property type="project" value="TreeGrafter"/>
</dbReference>
<feature type="domain" description="Thiamine pyrophosphate enzyme central" evidence="5">
    <location>
        <begin position="192"/>
        <end position="319"/>
    </location>
</feature>
<dbReference type="Pfam" id="PF02776">
    <property type="entry name" value="TPP_enzyme_N"/>
    <property type="match status" value="1"/>
</dbReference>
<proteinExistence type="inferred from homology"/>
<evidence type="ECO:0000259" key="5">
    <source>
        <dbReference type="Pfam" id="PF00205"/>
    </source>
</evidence>
<dbReference type="STRING" id="521013.SAMN04488567_0723"/>
<dbReference type="SUPFAM" id="SSF52518">
    <property type="entry name" value="Thiamin diphosphate-binding fold (THDP-binding)"/>
    <property type="match status" value="2"/>
</dbReference>
<evidence type="ECO:0000256" key="1">
    <source>
        <dbReference type="ARBA" id="ARBA00001964"/>
    </source>
</evidence>
<organism evidence="8 9">
    <name type="scientific">Limimaricola pyoseonensis</name>
    <dbReference type="NCBI Taxonomy" id="521013"/>
    <lineage>
        <taxon>Bacteria</taxon>
        <taxon>Pseudomonadati</taxon>
        <taxon>Pseudomonadota</taxon>
        <taxon>Alphaproteobacteria</taxon>
        <taxon>Rhodobacterales</taxon>
        <taxon>Paracoccaceae</taxon>
        <taxon>Limimaricola</taxon>
    </lineage>
</organism>
<dbReference type="Pfam" id="PF02775">
    <property type="entry name" value="TPP_enzyme_C"/>
    <property type="match status" value="1"/>
</dbReference>
<name>A0A1G6ZXN1_9RHOB</name>
<dbReference type="FunFam" id="3.40.50.970:FF:000007">
    <property type="entry name" value="Acetolactate synthase"/>
    <property type="match status" value="1"/>
</dbReference>
<dbReference type="GO" id="GO:0009097">
    <property type="term" value="P:isoleucine biosynthetic process"/>
    <property type="evidence" value="ECO:0007669"/>
    <property type="project" value="TreeGrafter"/>
</dbReference>
<dbReference type="InterPro" id="IPR012000">
    <property type="entry name" value="Thiamin_PyroP_enz_cen_dom"/>
</dbReference>
<dbReference type="InterPro" id="IPR011766">
    <property type="entry name" value="TPP_enzyme_TPP-bd"/>
</dbReference>
<dbReference type="CDD" id="cd02004">
    <property type="entry name" value="TPP_BZL_OCoD_HPCL"/>
    <property type="match status" value="1"/>
</dbReference>
<dbReference type="InterPro" id="IPR029061">
    <property type="entry name" value="THDP-binding"/>
</dbReference>
<sequence length="532" mass="55507">MMRGADLLVRSLAAAGVTRIFALSGNQIMPVFDACLSEGIKIVHVRHEAAAAYMAEAHAQITGEIGVALVTAGAGFANAIGPLFTARASETPLLLLSGDSPVAQDGRGAFQEMRQSPIAAPLVKLTLRPGEPAQLGEATARAIRTALSGRPGPVHMALPFDVLTEDAAPGRVPQAGAFHRQPAAPSDDVLREIGTRLSAAARPVILCGPSLNATRTGELCDALSAARDAPVIVMESPRGLNDPSLGAVKSVMAEADLVLLLGKCVDFTTAFGAETAFSADARFIQVDAGVEERDRAHLNLRDRLDASHAADPRDTARALAQYPGGGSDRRHWNNRVADRLATRAAPSNGARGITPAEICAAVQRRIDAAGDAVLVADGGEFGQWAQACVRARRRIINGPSGAIGAAPCYALAARAARPGATVFALMGDGTAGFHLADFETAARHGHPFIAVIGNDRRWNAEHQIQLREYGAGRLIGCELSGARYDLAVAALGGYGEHVTSLEELDGALERAERSGLVACINVEMEGLPAPTL</sequence>
<feature type="domain" description="Thiamine pyrophosphate enzyme N-terminal TPP-binding" evidence="7">
    <location>
        <begin position="2"/>
        <end position="116"/>
    </location>
</feature>
<dbReference type="InterPro" id="IPR012001">
    <property type="entry name" value="Thiamin_PyroP_enz_TPP-bd_dom"/>
</dbReference>
<evidence type="ECO:0000256" key="3">
    <source>
        <dbReference type="ARBA" id="ARBA00023052"/>
    </source>
</evidence>
<dbReference type="Pfam" id="PF00205">
    <property type="entry name" value="TPP_enzyme_M"/>
    <property type="match status" value="1"/>
</dbReference>
<gene>
    <name evidence="8" type="ORF">SAMN04488567_0723</name>
</gene>
<accession>A0A1G6ZXN1</accession>
<comment type="cofactor">
    <cofactor evidence="1">
        <name>thiamine diphosphate</name>
        <dbReference type="ChEBI" id="CHEBI:58937"/>
    </cofactor>
</comment>
<dbReference type="Proteomes" id="UP000198922">
    <property type="component" value="Unassembled WGS sequence"/>
</dbReference>
<dbReference type="EMBL" id="FNAT01000001">
    <property type="protein sequence ID" value="SDE07280.1"/>
    <property type="molecule type" value="Genomic_DNA"/>
</dbReference>
<dbReference type="GO" id="GO:0030976">
    <property type="term" value="F:thiamine pyrophosphate binding"/>
    <property type="evidence" value="ECO:0007669"/>
    <property type="project" value="InterPro"/>
</dbReference>
<dbReference type="GO" id="GO:0003984">
    <property type="term" value="F:acetolactate synthase activity"/>
    <property type="evidence" value="ECO:0007669"/>
    <property type="project" value="TreeGrafter"/>
</dbReference>
<dbReference type="Gene3D" id="3.40.50.970">
    <property type="match status" value="2"/>
</dbReference>
<keyword evidence="9" id="KW-1185">Reference proteome</keyword>
<comment type="similarity">
    <text evidence="2 4">Belongs to the TPP enzyme family.</text>
</comment>
<dbReference type="InterPro" id="IPR045229">
    <property type="entry name" value="TPP_enz"/>
</dbReference>